<dbReference type="Proteomes" id="UP000759131">
    <property type="component" value="Unassembled WGS sequence"/>
</dbReference>
<dbReference type="EMBL" id="OC886836">
    <property type="protein sequence ID" value="CAD7644739.1"/>
    <property type="molecule type" value="Genomic_DNA"/>
</dbReference>
<dbReference type="AlphaFoldDB" id="A0A7R9LNF9"/>
<evidence type="ECO:0000313" key="2">
    <source>
        <dbReference type="Proteomes" id="UP000759131"/>
    </source>
</evidence>
<proteinExistence type="predicted"/>
<organism evidence="1">
    <name type="scientific">Medioppia subpectinata</name>
    <dbReference type="NCBI Taxonomy" id="1979941"/>
    <lineage>
        <taxon>Eukaryota</taxon>
        <taxon>Metazoa</taxon>
        <taxon>Ecdysozoa</taxon>
        <taxon>Arthropoda</taxon>
        <taxon>Chelicerata</taxon>
        <taxon>Arachnida</taxon>
        <taxon>Acari</taxon>
        <taxon>Acariformes</taxon>
        <taxon>Sarcoptiformes</taxon>
        <taxon>Oribatida</taxon>
        <taxon>Brachypylina</taxon>
        <taxon>Oppioidea</taxon>
        <taxon>Oppiidae</taxon>
        <taxon>Medioppia</taxon>
    </lineage>
</organism>
<sequence length="159" mass="17359">MFNGSRGGVCVSVRDLRDDRRVHYSQIGYASNPKPTVNHCLIIAALTHPFVTSGQLSHVTPEIVVANVSLVAQLTAGNGRKYSDTTYGRFHCYIDSESDGVQNCLKVAQFLRVIDILRDRSVQTVAKVLDNRYDHRVGPIQTALIVSGVDVCDAIGVMG</sequence>
<accession>A0A7R9LNF9</accession>
<protein>
    <submittedName>
        <fullName evidence="1">Uncharacterized protein</fullName>
    </submittedName>
</protein>
<keyword evidence="2" id="KW-1185">Reference proteome</keyword>
<evidence type="ECO:0000313" key="1">
    <source>
        <dbReference type="EMBL" id="CAD7644739.1"/>
    </source>
</evidence>
<dbReference type="EMBL" id="CAJPIZ010032261">
    <property type="protein sequence ID" value="CAG2120241.1"/>
    <property type="molecule type" value="Genomic_DNA"/>
</dbReference>
<name>A0A7R9LNF9_9ACAR</name>
<gene>
    <name evidence="1" type="ORF">OSB1V03_LOCUS20188</name>
</gene>
<reference evidence="1" key="1">
    <citation type="submission" date="2020-11" db="EMBL/GenBank/DDBJ databases">
        <authorList>
            <person name="Tran Van P."/>
        </authorList>
    </citation>
    <scope>NUCLEOTIDE SEQUENCE</scope>
</reference>